<dbReference type="RefSeq" id="WP_354219207.1">
    <property type="nucleotide sequence ID" value="NZ_JBEPMX010000002.1"/>
</dbReference>
<feature type="transmembrane region" description="Helical" evidence="5">
    <location>
        <begin position="77"/>
        <end position="98"/>
    </location>
</feature>
<dbReference type="PANTHER" id="PTHR37306:SF1">
    <property type="entry name" value="COLICIN V PRODUCTION PROTEIN"/>
    <property type="match status" value="1"/>
</dbReference>
<evidence type="ECO:0000313" key="6">
    <source>
        <dbReference type="EMBL" id="MET3682592.1"/>
    </source>
</evidence>
<evidence type="ECO:0000256" key="3">
    <source>
        <dbReference type="ARBA" id="ARBA00022989"/>
    </source>
</evidence>
<dbReference type="InterPro" id="IPR003825">
    <property type="entry name" value="Colicin-V_CvpA"/>
</dbReference>
<evidence type="ECO:0000256" key="2">
    <source>
        <dbReference type="ARBA" id="ARBA00022692"/>
    </source>
</evidence>
<organism evidence="6 7">
    <name type="scientific">Alkalibacillus flavidus</name>
    <dbReference type="NCBI Taxonomy" id="546021"/>
    <lineage>
        <taxon>Bacteria</taxon>
        <taxon>Bacillati</taxon>
        <taxon>Bacillota</taxon>
        <taxon>Bacilli</taxon>
        <taxon>Bacillales</taxon>
        <taxon>Bacillaceae</taxon>
        <taxon>Alkalibacillus</taxon>
    </lineage>
</organism>
<feature type="transmembrane region" description="Helical" evidence="5">
    <location>
        <begin position="118"/>
        <end position="141"/>
    </location>
</feature>
<dbReference type="Proteomes" id="UP001549167">
    <property type="component" value="Unassembled WGS sequence"/>
</dbReference>
<reference evidence="6 7" key="1">
    <citation type="submission" date="2024-06" db="EMBL/GenBank/DDBJ databases">
        <title>Genomic Encyclopedia of Type Strains, Phase IV (KMG-IV): sequencing the most valuable type-strain genomes for metagenomic binning, comparative biology and taxonomic classification.</title>
        <authorList>
            <person name="Goeker M."/>
        </authorList>
    </citation>
    <scope>NUCLEOTIDE SEQUENCE [LARGE SCALE GENOMIC DNA]</scope>
    <source>
        <strain evidence="6 7">DSM 23520</strain>
    </source>
</reference>
<protein>
    <submittedName>
        <fullName evidence="6">Membrane protein required for colicin V production</fullName>
    </submittedName>
</protein>
<gene>
    <name evidence="6" type="ORF">ABID56_000673</name>
</gene>
<proteinExistence type="predicted"/>
<name>A0ABV2KTZ8_9BACI</name>
<comment type="caution">
    <text evidence="6">The sequence shown here is derived from an EMBL/GenBank/DDBJ whole genome shotgun (WGS) entry which is preliminary data.</text>
</comment>
<feature type="transmembrane region" description="Helical" evidence="5">
    <location>
        <begin position="27"/>
        <end position="43"/>
    </location>
</feature>
<sequence length="177" mass="19745">MIDLILIIIFILGFLIGLKRGFILQLLHLAGFIVAFIVARIYYQDLASQLELWIPNPEAGDTHFWAEVLSTSHIADAFYNGVAFIAIFVIVKVLMQVLANMLDFVANMPVLNSVNNLLGAILGFIEMYIIIFILLFGISLLSVGFVQDIVQDSAIASFIIEHTPILTEAIKSAWFEQ</sequence>
<keyword evidence="4 5" id="KW-0472">Membrane</keyword>
<dbReference type="PANTHER" id="PTHR37306">
    <property type="entry name" value="COLICIN V PRODUCTION PROTEIN"/>
    <property type="match status" value="1"/>
</dbReference>
<keyword evidence="7" id="KW-1185">Reference proteome</keyword>
<dbReference type="EMBL" id="JBEPMX010000002">
    <property type="protein sequence ID" value="MET3682592.1"/>
    <property type="molecule type" value="Genomic_DNA"/>
</dbReference>
<evidence type="ECO:0000256" key="4">
    <source>
        <dbReference type="ARBA" id="ARBA00023136"/>
    </source>
</evidence>
<evidence type="ECO:0000313" key="7">
    <source>
        <dbReference type="Proteomes" id="UP001549167"/>
    </source>
</evidence>
<keyword evidence="3 5" id="KW-1133">Transmembrane helix</keyword>
<keyword evidence="2 5" id="KW-0812">Transmembrane</keyword>
<comment type="subcellular location">
    <subcellularLocation>
        <location evidence="1">Membrane</location>
        <topology evidence="1">Multi-pass membrane protein</topology>
    </subcellularLocation>
</comment>
<accession>A0ABV2KTZ8</accession>
<evidence type="ECO:0000256" key="5">
    <source>
        <dbReference type="SAM" id="Phobius"/>
    </source>
</evidence>
<evidence type="ECO:0000256" key="1">
    <source>
        <dbReference type="ARBA" id="ARBA00004141"/>
    </source>
</evidence>
<dbReference type="Pfam" id="PF02674">
    <property type="entry name" value="Colicin_V"/>
    <property type="match status" value="1"/>
</dbReference>